<feature type="domain" description="DUF2520" evidence="3">
    <location>
        <begin position="138"/>
        <end position="264"/>
    </location>
</feature>
<organism evidence="4 5">
    <name type="scientific">Niveibacterium microcysteis</name>
    <dbReference type="NCBI Taxonomy" id="2811415"/>
    <lineage>
        <taxon>Bacteria</taxon>
        <taxon>Pseudomonadati</taxon>
        <taxon>Pseudomonadota</taxon>
        <taxon>Betaproteobacteria</taxon>
        <taxon>Rhodocyclales</taxon>
        <taxon>Rhodocyclaceae</taxon>
        <taxon>Niveibacterium</taxon>
    </lineage>
</organism>
<dbReference type="Pfam" id="PF10727">
    <property type="entry name" value="Rossmann-like"/>
    <property type="match status" value="1"/>
</dbReference>
<feature type="domain" description="Putative oxidoreductase/dehydrogenase Rossmann-like" evidence="2">
    <location>
        <begin position="11"/>
        <end position="120"/>
    </location>
</feature>
<dbReference type="Pfam" id="PF10728">
    <property type="entry name" value="DUF2520"/>
    <property type="match status" value="1"/>
</dbReference>
<accession>A0ABX7M2J5</accession>
<sequence>MPDTPPDFNLVGCGRLGRSITRLLHTHGLVRVAQLIDCAEEPARATQAFVGAGEPVAFKSLRPAAITLIATPDDAIAQVAAALACQMPPGSIVFHCSGALPSSALTPLREAGCAIASLHPLRSFASPDQAVADFAGTACGCEGDEAALAVLGPMFDAIGARRFAIDPAGKLLYHAGAVLACNHLVALMEAALRSMEAAGVPRDAAWPALRPLIEGTFANLDRVGPRAALTGPVARDDRDTVLAEWAATAAVDAPLGDVYRALSRMALTLTPPGGRLSPDDLEAAAADDRRTG</sequence>
<evidence type="ECO:0000313" key="4">
    <source>
        <dbReference type="EMBL" id="QSI75975.1"/>
    </source>
</evidence>
<dbReference type="InterPro" id="IPR019665">
    <property type="entry name" value="OxRdtase/DH_put_Rossmann_dom"/>
</dbReference>
<keyword evidence="5" id="KW-1185">Reference proteome</keyword>
<protein>
    <submittedName>
        <fullName evidence="4">DUF2520 domain-containing protein</fullName>
    </submittedName>
</protein>
<dbReference type="RefSeq" id="WP_206253792.1">
    <property type="nucleotide sequence ID" value="NZ_CP071060.1"/>
</dbReference>
<evidence type="ECO:0000256" key="1">
    <source>
        <dbReference type="SAM" id="MobiDB-lite"/>
    </source>
</evidence>
<dbReference type="Gene3D" id="1.10.1040.20">
    <property type="entry name" value="ProC-like, C-terminal domain"/>
    <property type="match status" value="1"/>
</dbReference>
<dbReference type="PANTHER" id="PTHR40459:SF1">
    <property type="entry name" value="CONSERVED HYPOTHETICAL ALANINE AND LEUCINE RICH PROTEIN"/>
    <property type="match status" value="1"/>
</dbReference>
<evidence type="ECO:0000313" key="5">
    <source>
        <dbReference type="Proteomes" id="UP000663570"/>
    </source>
</evidence>
<dbReference type="Proteomes" id="UP000663570">
    <property type="component" value="Chromosome"/>
</dbReference>
<dbReference type="Gene3D" id="3.40.50.720">
    <property type="entry name" value="NAD(P)-binding Rossmann-like Domain"/>
    <property type="match status" value="1"/>
</dbReference>
<dbReference type="InterPro" id="IPR008927">
    <property type="entry name" value="6-PGluconate_DH-like_C_sf"/>
</dbReference>
<feature type="region of interest" description="Disordered" evidence="1">
    <location>
        <begin position="273"/>
        <end position="292"/>
    </location>
</feature>
<dbReference type="PANTHER" id="PTHR40459">
    <property type="entry name" value="CONSERVED HYPOTHETICAL ALANINE AND LEUCINE RICH PROTEIN"/>
    <property type="match status" value="1"/>
</dbReference>
<dbReference type="SUPFAM" id="SSF51735">
    <property type="entry name" value="NAD(P)-binding Rossmann-fold domains"/>
    <property type="match status" value="1"/>
</dbReference>
<proteinExistence type="predicted"/>
<dbReference type="SUPFAM" id="SSF48179">
    <property type="entry name" value="6-phosphogluconate dehydrogenase C-terminal domain-like"/>
    <property type="match status" value="1"/>
</dbReference>
<name>A0ABX7M2J5_9RHOO</name>
<reference evidence="4 5" key="1">
    <citation type="submission" date="2021-02" db="EMBL/GenBank/DDBJ databases">
        <title>Niveibacterium changnyeongensis HC41.</title>
        <authorList>
            <person name="Kang M."/>
        </authorList>
    </citation>
    <scope>NUCLEOTIDE SEQUENCE [LARGE SCALE GENOMIC DNA]</scope>
    <source>
        <strain evidence="4 5">HC41</strain>
    </source>
</reference>
<gene>
    <name evidence="4" type="ORF">JY500_16035</name>
</gene>
<evidence type="ECO:0000259" key="2">
    <source>
        <dbReference type="Pfam" id="PF10727"/>
    </source>
</evidence>
<dbReference type="InterPro" id="IPR037108">
    <property type="entry name" value="TM1727-like_C_sf"/>
</dbReference>
<dbReference type="InterPro" id="IPR036291">
    <property type="entry name" value="NAD(P)-bd_dom_sf"/>
</dbReference>
<dbReference type="EMBL" id="CP071060">
    <property type="protein sequence ID" value="QSI75975.1"/>
    <property type="molecule type" value="Genomic_DNA"/>
</dbReference>
<evidence type="ECO:0000259" key="3">
    <source>
        <dbReference type="Pfam" id="PF10728"/>
    </source>
</evidence>
<dbReference type="InterPro" id="IPR018931">
    <property type="entry name" value="DUF2520"/>
</dbReference>